<evidence type="ECO:0000313" key="3">
    <source>
        <dbReference type="Proteomes" id="UP001240984"/>
    </source>
</evidence>
<keyword evidence="1" id="KW-0812">Transmembrane</keyword>
<evidence type="ECO:0000256" key="1">
    <source>
        <dbReference type="SAM" id="Phobius"/>
    </source>
</evidence>
<dbReference type="EMBL" id="JAUSRA010000001">
    <property type="protein sequence ID" value="MDP9795477.1"/>
    <property type="molecule type" value="Genomic_DNA"/>
</dbReference>
<feature type="transmembrane region" description="Helical" evidence="1">
    <location>
        <begin position="12"/>
        <end position="34"/>
    </location>
</feature>
<gene>
    <name evidence="2" type="ORF">J2S43_003989</name>
</gene>
<proteinExistence type="predicted"/>
<keyword evidence="1" id="KW-1133">Transmembrane helix</keyword>
<protein>
    <recommendedName>
        <fullName evidence="4">ABC3 transporter permease protein domain-containing protein</fullName>
    </recommendedName>
</protein>
<dbReference type="Proteomes" id="UP001240984">
    <property type="component" value="Unassembled WGS sequence"/>
</dbReference>
<dbReference type="RefSeq" id="WP_306831334.1">
    <property type="nucleotide sequence ID" value="NZ_JAUSRA010000001.1"/>
</dbReference>
<evidence type="ECO:0000313" key="2">
    <source>
        <dbReference type="EMBL" id="MDP9795477.1"/>
    </source>
</evidence>
<reference evidence="2 3" key="1">
    <citation type="submission" date="2023-07" db="EMBL/GenBank/DDBJ databases">
        <title>Sequencing the genomes of 1000 actinobacteria strains.</title>
        <authorList>
            <person name="Klenk H.-P."/>
        </authorList>
    </citation>
    <scope>NUCLEOTIDE SEQUENCE [LARGE SCALE GENOMIC DNA]</scope>
    <source>
        <strain evidence="2 3">DSM 44710</strain>
    </source>
</reference>
<comment type="caution">
    <text evidence="2">The sequence shown here is derived from an EMBL/GenBank/DDBJ whole genome shotgun (WGS) entry which is preliminary data.</text>
</comment>
<name>A0ABT9MVK2_9ACTN</name>
<accession>A0ABT9MVK2</accession>
<keyword evidence="3" id="KW-1185">Reference proteome</keyword>
<feature type="transmembrane region" description="Helical" evidence="1">
    <location>
        <begin position="46"/>
        <end position="66"/>
    </location>
</feature>
<evidence type="ECO:0008006" key="4">
    <source>
        <dbReference type="Google" id="ProtNLM"/>
    </source>
</evidence>
<organism evidence="2 3">
    <name type="scientific">Catenuloplanes nepalensis</name>
    <dbReference type="NCBI Taxonomy" id="587533"/>
    <lineage>
        <taxon>Bacteria</taxon>
        <taxon>Bacillati</taxon>
        <taxon>Actinomycetota</taxon>
        <taxon>Actinomycetes</taxon>
        <taxon>Micromonosporales</taxon>
        <taxon>Micromonosporaceae</taxon>
        <taxon>Catenuloplanes</taxon>
    </lineage>
</organism>
<sequence>MGSLLVETAVVVPSGILIGTVVAAVPLLGHGYVFTHSLWLPFSPGPYALICGSAVLIGLAGVLVPARTVLRTRALEAAAEVR</sequence>
<keyword evidence="1" id="KW-0472">Membrane</keyword>